<evidence type="ECO:0000313" key="4">
    <source>
        <dbReference type="EMBL" id="KAJ9616401.1"/>
    </source>
</evidence>
<evidence type="ECO:0000256" key="2">
    <source>
        <dbReference type="SAM" id="MobiDB-lite"/>
    </source>
</evidence>
<feature type="region of interest" description="Disordered" evidence="2">
    <location>
        <begin position="54"/>
        <end position="77"/>
    </location>
</feature>
<feature type="coiled-coil region" evidence="1">
    <location>
        <begin position="19"/>
        <end position="46"/>
    </location>
</feature>
<name>A0AA38XNP5_9EURO</name>
<gene>
    <name evidence="4" type="ORF">H2200_000119</name>
</gene>
<dbReference type="PANTHER" id="PTHR46729:SF1">
    <property type="entry name" value="LEUKOCYTE RECEPTOR CLUSTER MEMBER 9"/>
    <property type="match status" value="1"/>
</dbReference>
<keyword evidence="1" id="KW-0175">Coiled coil</keyword>
<dbReference type="EMBL" id="JAPDRK010000001">
    <property type="protein sequence ID" value="KAJ9616401.1"/>
    <property type="molecule type" value="Genomic_DNA"/>
</dbReference>
<evidence type="ECO:0000256" key="1">
    <source>
        <dbReference type="SAM" id="Coils"/>
    </source>
</evidence>
<evidence type="ECO:0000259" key="3">
    <source>
        <dbReference type="Pfam" id="PF04457"/>
    </source>
</evidence>
<dbReference type="InterPro" id="IPR040459">
    <property type="entry name" value="MJ1316"/>
</dbReference>
<dbReference type="AlphaFoldDB" id="A0AA38XNP5"/>
<organism evidence="4 5">
    <name type="scientific">Cladophialophora chaetospira</name>
    <dbReference type="NCBI Taxonomy" id="386627"/>
    <lineage>
        <taxon>Eukaryota</taxon>
        <taxon>Fungi</taxon>
        <taxon>Dikarya</taxon>
        <taxon>Ascomycota</taxon>
        <taxon>Pezizomycotina</taxon>
        <taxon>Eurotiomycetes</taxon>
        <taxon>Chaetothyriomycetidae</taxon>
        <taxon>Chaetothyriales</taxon>
        <taxon>Herpotrichiellaceae</taxon>
        <taxon>Cladophialophora</taxon>
    </lineage>
</organism>
<sequence>MAEPSLTRGSPPDSKSNPIDFLRNVAQEHLKTIDEEKEQERKYEVKKLQDLERYAKHKRRKRETTTTSASDTASRKMRTAEDVLNRLQHDTDLDISQYVVGYLERFEGIKELPVKNWISESTDEEWIPQHRIRYFKKICAGGTEETVWDRDSRVDKIFGTDAGASVVDENDRSTVVSEDGGVRLVS</sequence>
<accession>A0AA38XNP5</accession>
<dbReference type="InterPro" id="IPR042653">
    <property type="entry name" value="Leng9"/>
</dbReference>
<evidence type="ECO:0000313" key="5">
    <source>
        <dbReference type="Proteomes" id="UP001172673"/>
    </source>
</evidence>
<feature type="domain" description="MJ1316 RNA cyclic group end recognition" evidence="3">
    <location>
        <begin position="77"/>
        <end position="150"/>
    </location>
</feature>
<protein>
    <recommendedName>
        <fullName evidence="3">MJ1316 RNA cyclic group end recognition domain-containing protein</fullName>
    </recommendedName>
</protein>
<keyword evidence="5" id="KW-1185">Reference proteome</keyword>
<dbReference type="Proteomes" id="UP001172673">
    <property type="component" value="Unassembled WGS sequence"/>
</dbReference>
<proteinExistence type="predicted"/>
<dbReference type="PANTHER" id="PTHR46729">
    <property type="entry name" value="LEUKOCYTE RECEPTOR CLUSTER MEMBER 9"/>
    <property type="match status" value="1"/>
</dbReference>
<comment type="caution">
    <text evidence="4">The sequence shown here is derived from an EMBL/GenBank/DDBJ whole genome shotgun (WGS) entry which is preliminary data.</text>
</comment>
<dbReference type="Pfam" id="PF04457">
    <property type="entry name" value="MJ1316"/>
    <property type="match status" value="1"/>
</dbReference>
<reference evidence="4" key="1">
    <citation type="submission" date="2022-10" db="EMBL/GenBank/DDBJ databases">
        <title>Culturing micro-colonial fungi from biological soil crusts in the Mojave desert and describing Neophaeococcomyces mojavensis, and introducing the new genera and species Taxawa tesnikishii.</title>
        <authorList>
            <person name="Kurbessoian T."/>
            <person name="Stajich J.E."/>
        </authorList>
    </citation>
    <scope>NUCLEOTIDE SEQUENCE</scope>
    <source>
        <strain evidence="4">TK_41</strain>
    </source>
</reference>